<proteinExistence type="predicted"/>
<evidence type="ECO:0000313" key="2">
    <source>
        <dbReference type="Proteomes" id="UP001058074"/>
    </source>
</evidence>
<sequence>MRNRIKEKICSLESREFKVDSIINFIILLTIMLMPYIVYKYTYSPYIDGKAFFLYGVGILLFILALLSKQDLFMIFTEKIIIIAFGVSLIFSTIFAINPGLALMGNKNRNEGLLMFLVYILLFIMAAKYINLTNKRIDILLLVSCLMAIYSIVEFYQIDPLQVYLIGSLSYDQAMSFLGNRNFLSSYIILFIGAATLLYIFKGKIKYLIVSSILFASLLCTLTRGGWVGFVVMLLFTAIIMFKNRELRKRFLAILLSFCMIFMILDFTTDNSISSRFSSMTSDAGRLLNGDTSDLGTSRSEIWKMVIKSIEMHPIMGGGLDSLQLRLMRDVPKDNEVLIAKNNQIIDKAHNEFLELWASGGFFAFFFYVILLVVIYKNIIRNIKKPKYKAMFICLTGYLVQSLFNISVIGVAPLYWIFLGAIVKSYRSRDDKNTNNIRV</sequence>
<organism evidence="1 2">
    <name type="scientific">Inconstantimicrobium mannanitabidum</name>
    <dbReference type="NCBI Taxonomy" id="1604901"/>
    <lineage>
        <taxon>Bacteria</taxon>
        <taxon>Bacillati</taxon>
        <taxon>Bacillota</taxon>
        <taxon>Clostridia</taxon>
        <taxon>Eubacteriales</taxon>
        <taxon>Clostridiaceae</taxon>
        <taxon>Inconstantimicrobium</taxon>
    </lineage>
</organism>
<reference evidence="1" key="1">
    <citation type="journal article" date="2025" name="Int. J. Syst. Evol. Microbiol.">
        <title>Inconstantimicrobium mannanitabidum sp. nov., a novel member of the family Clostridiaceae isolated from anoxic soil under the treatment of reductive soil disinfestation.</title>
        <authorList>
            <person name="Ueki A."/>
            <person name="Tonouchi A."/>
            <person name="Honma S."/>
            <person name="Kaku N."/>
            <person name="Ueki K."/>
        </authorList>
    </citation>
    <scope>NUCLEOTIDE SEQUENCE</scope>
    <source>
        <strain evidence="1">TW13</strain>
    </source>
</reference>
<evidence type="ECO:0000313" key="1">
    <source>
        <dbReference type="EMBL" id="GKX64832.1"/>
    </source>
</evidence>
<comment type="caution">
    <text evidence="1">The sequence shown here is derived from an EMBL/GenBank/DDBJ whole genome shotgun (WGS) entry which is preliminary data.</text>
</comment>
<dbReference type="Proteomes" id="UP001058074">
    <property type="component" value="Unassembled WGS sequence"/>
</dbReference>
<dbReference type="EMBL" id="BROD01000001">
    <property type="protein sequence ID" value="GKX64832.1"/>
    <property type="molecule type" value="Genomic_DNA"/>
</dbReference>
<gene>
    <name evidence="1" type="ORF">rsdtw13_00900</name>
</gene>
<accession>A0ACB5R726</accession>
<keyword evidence="2" id="KW-1185">Reference proteome</keyword>
<name>A0ACB5R726_9CLOT</name>
<protein>
    <submittedName>
        <fullName evidence="1">Uncharacterized protein</fullName>
    </submittedName>
</protein>